<dbReference type="SMART" id="SM00225">
    <property type="entry name" value="BTB"/>
    <property type="match status" value="1"/>
</dbReference>
<dbReference type="CDD" id="cd18186">
    <property type="entry name" value="BTB_POZ_ZBTB_KLHL-like"/>
    <property type="match status" value="1"/>
</dbReference>
<evidence type="ECO:0000313" key="2">
    <source>
        <dbReference type="EMBL" id="CAA7266002.1"/>
    </source>
</evidence>
<dbReference type="AlphaFoldDB" id="A0A8S0X3I2"/>
<dbReference type="Gene3D" id="3.30.710.10">
    <property type="entry name" value="Potassium Channel Kv1.1, Chain A"/>
    <property type="match status" value="1"/>
</dbReference>
<comment type="caution">
    <text evidence="2">The sequence shown here is derived from an EMBL/GenBank/DDBJ whole genome shotgun (WGS) entry which is preliminary data.</text>
</comment>
<keyword evidence="3" id="KW-1185">Reference proteome</keyword>
<gene>
    <name evidence="2" type="ORF">AAE3_LOCUS8358</name>
</gene>
<dbReference type="PROSITE" id="PS50097">
    <property type="entry name" value="BTB"/>
    <property type="match status" value="1"/>
</dbReference>
<sequence length="343" mass="39007">MSEPTQKRRRVDSPTADTIIERSESFWMEDGNIVLQAEDKQFRVHRTMLARHSTIFKDVFTIPQPQEPQERKVDGCPVVGLSDKAEDVEQVLAILYDGVSVLDLSKDLPVSQIAAMLRLGKKYDITFLQEKALERLRRAFPSTLEDWDMSFGEHCAPVIVYEEPSRTKVAEAAISLALEHGLPRILPGAFLYYISQTPPEVILKGEDNELPLEVRLQCILGRDKLLRHISFALLNRAGECEFLGKRNYLHSGLPTRAYGPFHPTYHLILKSTISAKAALIVLKPATRNFMENYGSSYRPSLIFQLGKTSRTSTSSSVNLNRTHWRIDFLHLSSIALFPFIMFF</sequence>
<reference evidence="2 3" key="1">
    <citation type="submission" date="2020-01" db="EMBL/GenBank/DDBJ databases">
        <authorList>
            <person name="Gupta K D."/>
        </authorList>
    </citation>
    <scope>NUCLEOTIDE SEQUENCE [LARGE SCALE GENOMIC DNA]</scope>
</reference>
<evidence type="ECO:0000259" key="1">
    <source>
        <dbReference type="PROSITE" id="PS50097"/>
    </source>
</evidence>
<accession>A0A8S0X3I2</accession>
<feature type="domain" description="BTB" evidence="1">
    <location>
        <begin position="31"/>
        <end position="104"/>
    </location>
</feature>
<dbReference type="Proteomes" id="UP000467700">
    <property type="component" value="Unassembled WGS sequence"/>
</dbReference>
<dbReference type="EMBL" id="CACVBS010000052">
    <property type="protein sequence ID" value="CAA7266002.1"/>
    <property type="molecule type" value="Genomic_DNA"/>
</dbReference>
<protein>
    <recommendedName>
        <fullName evidence="1">BTB domain-containing protein</fullName>
    </recommendedName>
</protein>
<evidence type="ECO:0000313" key="3">
    <source>
        <dbReference type="Proteomes" id="UP000467700"/>
    </source>
</evidence>
<dbReference type="OrthoDB" id="3027208at2759"/>
<dbReference type="SUPFAM" id="SSF54695">
    <property type="entry name" value="POZ domain"/>
    <property type="match status" value="1"/>
</dbReference>
<dbReference type="InterPro" id="IPR000210">
    <property type="entry name" value="BTB/POZ_dom"/>
</dbReference>
<name>A0A8S0X3I2_CYCAE</name>
<organism evidence="2 3">
    <name type="scientific">Cyclocybe aegerita</name>
    <name type="common">Black poplar mushroom</name>
    <name type="synonym">Agrocybe aegerita</name>
    <dbReference type="NCBI Taxonomy" id="1973307"/>
    <lineage>
        <taxon>Eukaryota</taxon>
        <taxon>Fungi</taxon>
        <taxon>Dikarya</taxon>
        <taxon>Basidiomycota</taxon>
        <taxon>Agaricomycotina</taxon>
        <taxon>Agaricomycetes</taxon>
        <taxon>Agaricomycetidae</taxon>
        <taxon>Agaricales</taxon>
        <taxon>Agaricineae</taxon>
        <taxon>Bolbitiaceae</taxon>
        <taxon>Cyclocybe</taxon>
    </lineage>
</organism>
<dbReference type="Pfam" id="PF00651">
    <property type="entry name" value="BTB"/>
    <property type="match status" value="1"/>
</dbReference>
<proteinExistence type="predicted"/>
<dbReference type="InterPro" id="IPR011333">
    <property type="entry name" value="SKP1/BTB/POZ_sf"/>
</dbReference>